<feature type="compositionally biased region" description="Basic and acidic residues" evidence="1">
    <location>
        <begin position="21"/>
        <end position="31"/>
    </location>
</feature>
<dbReference type="Pfam" id="PF05844">
    <property type="entry name" value="YopD"/>
    <property type="match status" value="1"/>
</dbReference>
<feature type="compositionally biased region" description="Polar residues" evidence="1">
    <location>
        <begin position="1"/>
        <end position="11"/>
    </location>
</feature>
<keyword evidence="4" id="KW-1185">Reference proteome</keyword>
<evidence type="ECO:0000313" key="3">
    <source>
        <dbReference type="EMBL" id="CZF86309.1"/>
    </source>
</evidence>
<protein>
    <submittedName>
        <fullName evidence="3">YopD protein</fullName>
    </submittedName>
</protein>
<dbReference type="InterPro" id="IPR008898">
    <property type="entry name" value="YopD-like"/>
</dbReference>
<gene>
    <name evidence="3" type="ORF">GMA8713_04343</name>
</gene>
<accession>A0A128FHN7</accession>
<evidence type="ECO:0000256" key="2">
    <source>
        <dbReference type="SAM" id="Phobius"/>
    </source>
</evidence>
<keyword evidence="2" id="KW-1133">Transmembrane helix</keyword>
<evidence type="ECO:0000256" key="1">
    <source>
        <dbReference type="SAM" id="MobiDB-lite"/>
    </source>
</evidence>
<dbReference type="RefSeq" id="WP_062714118.1">
    <property type="nucleotide sequence ID" value="NZ_CAWRCI010000060.1"/>
</dbReference>
<dbReference type="AlphaFoldDB" id="A0A128FHN7"/>
<dbReference type="NCBIfam" id="NF038055">
    <property type="entry name" value="T3SS_SctB_pilot"/>
    <property type="match status" value="1"/>
</dbReference>
<keyword evidence="2" id="KW-0812">Transmembrane</keyword>
<feature type="region of interest" description="Disordered" evidence="1">
    <location>
        <begin position="1"/>
        <end position="31"/>
    </location>
</feature>
<sequence>MIENIGNTGHATLNGLGELDQTSHAEKTSETKIEAAAIRGHNESALTSTKHYQLDGPKAPAIGDQSSAVAKLLDGLSSTTNLLMQITENALKGKDVAKSSSEAISQSLSLIALLYEVSKLTRDQQVQQREIAVEANVASIKSQAEELNSAAKAMIAMAVVSGVLAGATAIIGAIGSFRTGRELSSEVAHNKVLKIQKAGFDQAEELMANGNMSAKQRKQVRIAYAAAKENIADTSSSLTSTGRKFEKMTGSNQARNAVLQAIGQMGNSASSVEQTKAQARSKEDEVLATRAQADKQRADEYIGFQEGLLKELRELFRSIADSQNQAWRASAPTV</sequence>
<name>A0A128FHN7_9GAMM</name>
<organism evidence="3 4">
    <name type="scientific">Grimontia marina</name>
    <dbReference type="NCBI Taxonomy" id="646534"/>
    <lineage>
        <taxon>Bacteria</taxon>
        <taxon>Pseudomonadati</taxon>
        <taxon>Pseudomonadota</taxon>
        <taxon>Gammaproteobacteria</taxon>
        <taxon>Vibrionales</taxon>
        <taxon>Vibrionaceae</taxon>
        <taxon>Grimontia</taxon>
    </lineage>
</organism>
<dbReference type="OrthoDB" id="5903219at2"/>
<keyword evidence="2" id="KW-0472">Membrane</keyword>
<dbReference type="Proteomes" id="UP000073601">
    <property type="component" value="Unassembled WGS sequence"/>
</dbReference>
<feature type="transmembrane region" description="Helical" evidence="2">
    <location>
        <begin position="153"/>
        <end position="174"/>
    </location>
</feature>
<reference evidence="4" key="1">
    <citation type="submission" date="2016-02" db="EMBL/GenBank/DDBJ databases">
        <authorList>
            <person name="Rodrigo-Torres Lidia"/>
            <person name="Arahal R.David."/>
        </authorList>
    </citation>
    <scope>NUCLEOTIDE SEQUENCE [LARGE SCALE GENOMIC DNA]</scope>
    <source>
        <strain evidence="4">CECT 8713</strain>
    </source>
</reference>
<proteinExistence type="predicted"/>
<dbReference type="EMBL" id="FIZY01000060">
    <property type="protein sequence ID" value="CZF86309.1"/>
    <property type="molecule type" value="Genomic_DNA"/>
</dbReference>
<evidence type="ECO:0000313" key="4">
    <source>
        <dbReference type="Proteomes" id="UP000073601"/>
    </source>
</evidence>